<dbReference type="RefSeq" id="WP_117179994.1">
    <property type="nucleotide sequence ID" value="NZ_QFZK01000023.1"/>
</dbReference>
<keyword evidence="1" id="KW-1133">Transmembrane helix</keyword>
<proteinExistence type="predicted"/>
<sequence length="2059" mass="214886">METQSIAKLFGLRRHIAAKTALMAWGLCMAFAAAAGPLSLSVRGVGHSGIDTGVELTDYRWTVEEDATKLSVPGVPATQANYSFSFHTSYMPVVAAGRVGTEKTGVVQDPDVARLYATTLPEVCSLTSGSTCLDPAKRYYVSVAADGHQMGGAPVVFSGGNASAKVFVNQYALPTAQVSVFAFNDNSPINGAPDLPQETGLAGFTVQLMEAGGTYGQSGGAVTQDGFGNPLGTTYKRDPATGGALLNADGKPVVAVKGNGIILTGPDGTAVIKNLFPAKYTVFMVPPANTDWHQTSTIEGTRGSDAWVKNNEPSFFQEFGPPGHHVFMGFTKSGCVQGTGGRNNPGRCAGLTGGTPHTITGRVVNVHNSRTPNYAFEKGAPVPECWVGLNETGGGTRALYAAACKKDSTFSIAGVPPGTYELVVWDEPLDMIIGTQTVTVGSTNVDMKDVPVFSWFGRYQGRVFQDIDGTGLPFFAEAFNKPYIKVDPVTGRESLDTKKYAAGDLKPAFGEGIANNIRFRDGSIYQSVVTKQDGTFAFTEVFPFFNWMIAEIDYARFKATGATMVADGGGVIDPAANAAKLWKAEKGSFGSSDPTQAYDPWIRLNPQQQADGKYYRNENCAENGGQCATLLEGMQTFLGQTNHIEWGKQPFAGQLNGPKNENGGIAGIVHYSITRAEDDPRLATAENWEPGVPRVQINMFLDCDGDGKVDQPKNDGSGQCSALSSAGYQYAQPDVDNYPFCWREPDSCGLDVGQQGPEDIKNSGPLETAFSFGDVFRWGSPNTPAADKQLHVGMGATDSWDDNLPRGCVKAAAGPVGNGNTPFKDTLDCFDGLYNFNQLRPSVFDGGYAFGRVAGQAELPVLIGTEGKGTYILQAIAPPGYLHQGNGDKNVTFGDTLAASPAALPFPCVGMELPVPEFLSLFPGEPNPNYTGPGQTWNKCDMKAVALLPGTNPAPDFFMFTEAPVAGHGVGFILDDTATEFNRFAPTFGEKYAPPYLPISVQDWTGREITRAYSDQFGSYNFLVPSSFTINPPFPSGVMPNMIVSCMNHPGPIEDTRELVGGVANPTFGQKIIDPYFNRKYTQFCYTLQYLPGKTTYLDTPVLPIAAFANIDKNPLDCECQDKTPAIYSANNNSTNSNGANANYGPWVNSATGGGLTIVSMGAQAEVPNPAYDPAVDGSPKNILRDYGFGTVRGTVKLGNTTLAVSTWTADLLTVTVPAGTPSGQLTITRGDNGKESVVGLTVHTGITPPKVVAPGASIQAVIDDANTRAGDLITVPPGTYNEYLILDKRVRLQGWGAGSVTINASKSSAGGLAAWRKLLNKKVDARCGTDNGSLAVDACPANTPVDVDTGAPTVVAGRNRTFDPLPGQTLGINKSNNEPILFGAEEGAGILAVGRARQLNDGSFVCASAGSQDYRIDGLTITGSDSGGGVLASGYNCGLNITNNRVASNYGTYGGGIRVGHTALDSADLFTDGNNNNVLIDHNWVSQNGASEIASGDGGGGGITLGTGSNGYQVTNNYICGNFSMSDGGGISHVGLSSGANSIVNNKILLNQTFNQSADPTGGGLYIGGQVPIGGGTSVGTGSVTVDRNLIQYNHAGAGAGGGVSIARASGNNDNLLLTNNLIANNAAAYTGGGVAVADVSNRVRLVNNTVADNVSTATNRQSFPAGPKVQSTAQIGGIARVSGAAPTLLNNIIWNNQSFTWKLTPATATSTELTALTPAGVSDLSIGTAAPLLASSNSVLSTNDSLTNCSNCRVTDAAGIAFVKRISLVSQIDNDQPLVLPETTIMQTALTFDEGGNFINVNFSPLTPWDLADPSKLRSDYHIAATSVAVDKGASGTGVPTVDYDAQTRVSPVDVGADEVQAVVPPPPVKPTLAPLDSFNRANANTLGGSWSQAALQFLGASIRVNNNQASAVLPGNAYWNGTGAVFAAKQAAAFTMATNTPAGNSLLLKASGNFNLGAYQNAIRVRYVQNTGVVVDTTGNGGLSYTPSGTLAAALLVGDTLTAQVDATGLVTVWKTTGTTNTLLGTAPTSFTAGGRIGLQLPNGGRVDDFAGGTVP</sequence>
<name>A0A3E1R6V5_9BURK</name>
<dbReference type="Gene3D" id="2.160.20.10">
    <property type="entry name" value="Single-stranded right-handed beta-helix, Pectin lyase-like"/>
    <property type="match status" value="1"/>
</dbReference>
<reference evidence="2 3" key="1">
    <citation type="submission" date="2018-05" db="EMBL/GenBank/DDBJ databases">
        <title>Rhodoferax soyangensis sp.nov., isolated from an oligotrophic freshwater lake.</title>
        <authorList>
            <person name="Park M."/>
        </authorList>
    </citation>
    <scope>NUCLEOTIDE SEQUENCE [LARGE SCALE GENOMIC DNA]</scope>
    <source>
        <strain evidence="2 3">IMCC26218</strain>
    </source>
</reference>
<dbReference type="EMBL" id="QFZK01000023">
    <property type="protein sequence ID" value="RFO95084.1"/>
    <property type="molecule type" value="Genomic_DNA"/>
</dbReference>
<dbReference type="InterPro" id="IPR011050">
    <property type="entry name" value="Pectin_lyase_fold/virulence"/>
</dbReference>
<dbReference type="InterPro" id="IPR013783">
    <property type="entry name" value="Ig-like_fold"/>
</dbReference>
<feature type="transmembrane region" description="Helical" evidence="1">
    <location>
        <begin position="21"/>
        <end position="40"/>
    </location>
</feature>
<dbReference type="InterPro" id="IPR006626">
    <property type="entry name" value="PbH1"/>
</dbReference>
<keyword evidence="1" id="KW-0472">Membrane</keyword>
<evidence type="ECO:0000256" key="1">
    <source>
        <dbReference type="SAM" id="Phobius"/>
    </source>
</evidence>
<dbReference type="SUPFAM" id="SSF51126">
    <property type="entry name" value="Pectin lyase-like"/>
    <property type="match status" value="1"/>
</dbReference>
<dbReference type="Proteomes" id="UP000260665">
    <property type="component" value="Unassembled WGS sequence"/>
</dbReference>
<keyword evidence="1" id="KW-0812">Transmembrane</keyword>
<gene>
    <name evidence="2" type="ORF">DIC66_20215</name>
</gene>
<evidence type="ECO:0000313" key="3">
    <source>
        <dbReference type="Proteomes" id="UP000260665"/>
    </source>
</evidence>
<comment type="caution">
    <text evidence="2">The sequence shown here is derived from an EMBL/GenBank/DDBJ whole genome shotgun (WGS) entry which is preliminary data.</text>
</comment>
<organism evidence="2 3">
    <name type="scientific">Rhodoferax lacus</name>
    <dbReference type="NCBI Taxonomy" id="2184758"/>
    <lineage>
        <taxon>Bacteria</taxon>
        <taxon>Pseudomonadati</taxon>
        <taxon>Pseudomonadota</taxon>
        <taxon>Betaproteobacteria</taxon>
        <taxon>Burkholderiales</taxon>
        <taxon>Comamonadaceae</taxon>
        <taxon>Rhodoferax</taxon>
    </lineage>
</organism>
<dbReference type="Gene3D" id="2.60.40.10">
    <property type="entry name" value="Immunoglobulins"/>
    <property type="match status" value="1"/>
</dbReference>
<keyword evidence="3" id="KW-1185">Reference proteome</keyword>
<dbReference type="SMART" id="SM00710">
    <property type="entry name" value="PbH1"/>
    <property type="match status" value="7"/>
</dbReference>
<dbReference type="OrthoDB" id="4648428at2"/>
<accession>A0A3E1R6V5</accession>
<protein>
    <submittedName>
        <fullName evidence="2">Uncharacterized protein</fullName>
    </submittedName>
</protein>
<evidence type="ECO:0000313" key="2">
    <source>
        <dbReference type="EMBL" id="RFO95084.1"/>
    </source>
</evidence>
<dbReference type="InterPro" id="IPR012334">
    <property type="entry name" value="Pectin_lyas_fold"/>
</dbReference>